<dbReference type="PANTHER" id="PTHR32083">
    <property type="entry name" value="CILIA AND FLAGELLA-ASSOCIATED PROTEIN 58-RELATED"/>
    <property type="match status" value="1"/>
</dbReference>
<name>A0A9P5HFR1_9HYPO</name>
<dbReference type="OrthoDB" id="4332097at2759"/>
<comment type="caution">
    <text evidence="3">The sequence shown here is derived from an EMBL/GenBank/DDBJ whole genome shotgun (WGS) entry which is preliminary data.</text>
</comment>
<evidence type="ECO:0000256" key="2">
    <source>
        <dbReference type="SAM" id="Coils"/>
    </source>
</evidence>
<feature type="coiled-coil region" evidence="2">
    <location>
        <begin position="307"/>
        <end position="471"/>
    </location>
</feature>
<keyword evidence="4" id="KW-1185">Reference proteome</keyword>
<proteinExistence type="predicted"/>
<dbReference type="Gene3D" id="1.10.287.1490">
    <property type="match status" value="1"/>
</dbReference>
<dbReference type="EMBL" id="JAANBB010000068">
    <property type="protein sequence ID" value="KAF7551999.1"/>
    <property type="molecule type" value="Genomic_DNA"/>
</dbReference>
<dbReference type="Proteomes" id="UP000722485">
    <property type="component" value="Unassembled WGS sequence"/>
</dbReference>
<reference evidence="3" key="1">
    <citation type="submission" date="2020-03" db="EMBL/GenBank/DDBJ databases">
        <title>Draft Genome Sequence of Cylindrodendrum hubeiense.</title>
        <authorList>
            <person name="Buettner E."/>
            <person name="Kellner H."/>
        </authorList>
    </citation>
    <scope>NUCLEOTIDE SEQUENCE</scope>
    <source>
        <strain evidence="3">IHI 201604</strain>
    </source>
</reference>
<sequence length="584" mass="65778">MFIYTGQLQWQRYAVDELFVVVLPNGPVRVGDTVYLYSQWTVDSKGFKKPKWFQHQTVEKLTRDDNGDDTFSLSHGYYSWEIQSQQSYQKISITMSKASGYQSIMSLERTYQPKGEVSTDSARIWTGSLDWPQYATNEPFITIVPEGFGAGKPVLAFWQWTVNADGKPNFPCILKGVQQADTPSEASLKFTFADYYTMTCTWDEKTENLAIHMQEPQKHGQDIGPFDLAALVEFHSDDINPPGFPGENAELKVYYPRVEPALSRIQTPMPFPPTLVETLTHTASFVDQAGYLAKYAVDRYHTLDKSYHALIKQIDDLNSQIRELTGKVNGLAVDSDNEKKEINSLQKKLAQSLDVASNKEAELTQQVQDLQKTLAQDKTHDVEDHKALDVAHEQIQKEQEARAKLEKQVVMLQFALSDSGRRIMQLQANASELVQEISDLRGQLDVEKAHNADLKTQTSDLKAKVAVLESDAVTMKKTLADTTEGLEQARVDADDKDKIIEGLEDGMVAIKKDRDAKNKAFKDLQKSTSTTIQELEDQIAKLKGGSWQLPDESFFPHGQTFPSELQQVIDESMDMLKSALGKNS</sequence>
<dbReference type="AlphaFoldDB" id="A0A9P5HFR1"/>
<protein>
    <submittedName>
        <fullName evidence="3">Uncharacterized protein</fullName>
    </submittedName>
</protein>
<evidence type="ECO:0000256" key="1">
    <source>
        <dbReference type="ARBA" id="ARBA00023054"/>
    </source>
</evidence>
<evidence type="ECO:0000313" key="4">
    <source>
        <dbReference type="Proteomes" id="UP000722485"/>
    </source>
</evidence>
<accession>A0A9P5HFR1</accession>
<keyword evidence="1 2" id="KW-0175">Coiled coil</keyword>
<evidence type="ECO:0000313" key="3">
    <source>
        <dbReference type="EMBL" id="KAF7551999.1"/>
    </source>
</evidence>
<dbReference type="GO" id="GO:0005856">
    <property type="term" value="C:cytoskeleton"/>
    <property type="evidence" value="ECO:0007669"/>
    <property type="project" value="TreeGrafter"/>
</dbReference>
<organism evidence="3 4">
    <name type="scientific">Cylindrodendrum hubeiense</name>
    <dbReference type="NCBI Taxonomy" id="595255"/>
    <lineage>
        <taxon>Eukaryota</taxon>
        <taxon>Fungi</taxon>
        <taxon>Dikarya</taxon>
        <taxon>Ascomycota</taxon>
        <taxon>Pezizomycotina</taxon>
        <taxon>Sordariomycetes</taxon>
        <taxon>Hypocreomycetidae</taxon>
        <taxon>Hypocreales</taxon>
        <taxon>Nectriaceae</taxon>
        <taxon>Cylindrodendrum</taxon>
    </lineage>
</organism>
<dbReference type="PANTHER" id="PTHR32083:SF0">
    <property type="entry name" value="CILIA AND FLAGELLA-ASSOCIATED PROTEIN 58"/>
    <property type="match status" value="1"/>
</dbReference>
<gene>
    <name evidence="3" type="ORF">G7Z17_g4619</name>
</gene>